<evidence type="ECO:0000313" key="2">
    <source>
        <dbReference type="Proteomes" id="UP001153678"/>
    </source>
</evidence>
<organism evidence="1 2">
    <name type="scientific">Funneliformis geosporum</name>
    <dbReference type="NCBI Taxonomy" id="1117311"/>
    <lineage>
        <taxon>Eukaryota</taxon>
        <taxon>Fungi</taxon>
        <taxon>Fungi incertae sedis</taxon>
        <taxon>Mucoromycota</taxon>
        <taxon>Glomeromycotina</taxon>
        <taxon>Glomeromycetes</taxon>
        <taxon>Glomerales</taxon>
        <taxon>Glomeraceae</taxon>
        <taxon>Funneliformis</taxon>
    </lineage>
</organism>
<sequence>MWLTIPIGGALFYNFNKVQQEGSINQYDFSLYSNDNIERLRGEWKKQNNGIGLRDVTRSCGGV</sequence>
<protein>
    <submittedName>
        <fullName evidence="1">145_t:CDS:1</fullName>
    </submittedName>
</protein>
<comment type="caution">
    <text evidence="1">The sequence shown here is derived from an EMBL/GenBank/DDBJ whole genome shotgun (WGS) entry which is preliminary data.</text>
</comment>
<proteinExistence type="predicted"/>
<dbReference type="Proteomes" id="UP001153678">
    <property type="component" value="Unassembled WGS sequence"/>
</dbReference>
<keyword evidence="2" id="KW-1185">Reference proteome</keyword>
<reference evidence="1" key="1">
    <citation type="submission" date="2022-08" db="EMBL/GenBank/DDBJ databases">
        <authorList>
            <person name="Kallberg Y."/>
            <person name="Tangrot J."/>
            <person name="Rosling A."/>
        </authorList>
    </citation>
    <scope>NUCLEOTIDE SEQUENCE</scope>
    <source>
        <strain evidence="1">Wild A</strain>
    </source>
</reference>
<dbReference type="OrthoDB" id="2310186at2759"/>
<evidence type="ECO:0000313" key="1">
    <source>
        <dbReference type="EMBL" id="CAI2190302.1"/>
    </source>
</evidence>
<dbReference type="EMBL" id="CAMKVN010006454">
    <property type="protein sequence ID" value="CAI2190302.1"/>
    <property type="molecule type" value="Genomic_DNA"/>
</dbReference>
<dbReference type="AlphaFoldDB" id="A0A9W4WVP7"/>
<name>A0A9W4WVP7_9GLOM</name>
<gene>
    <name evidence="1" type="ORF">FWILDA_LOCUS14508</name>
</gene>
<accession>A0A9W4WVP7</accession>